<dbReference type="OrthoDB" id="9800417at2"/>
<accession>A0A514BW65</accession>
<feature type="domain" description="Endonuclease/exonuclease/phosphatase" evidence="1">
    <location>
        <begin position="256"/>
        <end position="536"/>
    </location>
</feature>
<keyword evidence="3" id="KW-1185">Reference proteome</keyword>
<dbReference type="Pfam" id="PF03372">
    <property type="entry name" value="Exo_endo_phos"/>
    <property type="match status" value="1"/>
</dbReference>
<dbReference type="EMBL" id="CP041242">
    <property type="protein sequence ID" value="QDH71631.1"/>
    <property type="molecule type" value="Genomic_DNA"/>
</dbReference>
<dbReference type="CDD" id="cd04486">
    <property type="entry name" value="YhcR_OBF_like"/>
    <property type="match status" value="1"/>
</dbReference>
<dbReference type="Gene3D" id="3.60.10.10">
    <property type="entry name" value="Endonuclease/exonuclease/phosphatase"/>
    <property type="match status" value="1"/>
</dbReference>
<dbReference type="SUPFAM" id="SSF56219">
    <property type="entry name" value="DNase I-like"/>
    <property type="match status" value="1"/>
</dbReference>
<dbReference type="KEGG" id="lyj:FKV23_00680"/>
<sequence length="559" mass="60243">MTGQTVQVKGVVTADFTGDSGLGGVYLQDAGDGNPATSDAIFVQVGDDDPWRNQLRRGAHVSVRGRVVELDTGGQVRLTTLVPEKVEQFGLGEVRVTELRNPPQDWERYEGMRVKIVAPLTVASLDGLERHGEMLVSFDGRLWQPAERATPGTDAARAIAADNARRRLLLDDGRAGDNRPLADSVWPEQAVTLRSGSTITGAEGILDHRHGAYRLQLDVPPALAEQPRPRAPEVPGNLRLAAFNLENLFNGDGQGGGFPTERGAESPEQYRLQLAKLVATIRALDPDIAALMELENDGYGPDSSIAALVDALNGGRGGHWRFVDACIERCRRSGRGPGDDAIRVGLVYRGDRVRTEGRPAILEEGPFGPLSRVPLAQAFVSKAGGPALVVVANHFKSKGGCAEAERGDRDNGAGCWNATRVESAARLADWLQQDPTRNGSNLAVIIGDMNAYAAEEPLRVLTERGWRDAFAMARVEDPYNYVYAGEVGRLDHALLSPALTRHLRGAAVWHSNADEPRRAGYAGAQRSDGPWRSSDHDPLLLGFDWDSARGVTASSATSD</sequence>
<reference evidence="2 3" key="1">
    <citation type="submission" date="2019-06" db="EMBL/GenBank/DDBJ databases">
        <title>Lysobacter alkalisoli sp. nov. isolated from saline-alkali soil.</title>
        <authorList>
            <person name="Sun J.-Q."/>
            <person name="Xu L."/>
        </authorList>
    </citation>
    <scope>NUCLEOTIDE SEQUENCE [LARGE SCALE GENOMIC DNA]</scope>
    <source>
        <strain evidence="2 3">SJ-36</strain>
    </source>
</reference>
<evidence type="ECO:0000313" key="3">
    <source>
        <dbReference type="Proteomes" id="UP000317199"/>
    </source>
</evidence>
<proteinExistence type="predicted"/>
<dbReference type="InterPro" id="IPR036691">
    <property type="entry name" value="Endo/exonu/phosph_ase_sf"/>
</dbReference>
<dbReference type="GO" id="GO:0004519">
    <property type="term" value="F:endonuclease activity"/>
    <property type="evidence" value="ECO:0007669"/>
    <property type="project" value="UniProtKB-KW"/>
</dbReference>
<dbReference type="CDD" id="cd10283">
    <property type="entry name" value="MnuA_DNase1-like"/>
    <property type="match status" value="1"/>
</dbReference>
<dbReference type="Proteomes" id="UP000317199">
    <property type="component" value="Chromosome"/>
</dbReference>
<dbReference type="AlphaFoldDB" id="A0A514BW65"/>
<gene>
    <name evidence="2" type="ORF">FKV23_00680</name>
</gene>
<keyword evidence="2" id="KW-0255">Endonuclease</keyword>
<keyword evidence="2" id="KW-0378">Hydrolase</keyword>
<organism evidence="2 3">
    <name type="scientific">Marilutibacter alkalisoli</name>
    <dbReference type="NCBI Taxonomy" id="2591633"/>
    <lineage>
        <taxon>Bacteria</taxon>
        <taxon>Pseudomonadati</taxon>
        <taxon>Pseudomonadota</taxon>
        <taxon>Gammaproteobacteria</taxon>
        <taxon>Lysobacterales</taxon>
        <taxon>Lysobacteraceae</taxon>
        <taxon>Marilutibacter</taxon>
    </lineage>
</organism>
<evidence type="ECO:0000259" key="1">
    <source>
        <dbReference type="Pfam" id="PF03372"/>
    </source>
</evidence>
<dbReference type="InterPro" id="IPR005135">
    <property type="entry name" value="Endo/exonuclease/phosphatase"/>
</dbReference>
<dbReference type="InterPro" id="IPR047971">
    <property type="entry name" value="ExeM-like"/>
</dbReference>
<protein>
    <submittedName>
        <fullName evidence="2">ExeM/NucH family extracellular endonuclease</fullName>
    </submittedName>
</protein>
<dbReference type="PANTHER" id="PTHR42834">
    <property type="entry name" value="ENDONUCLEASE/EXONUCLEASE/PHOSPHATASE FAMILY PROTEIN (AFU_ORTHOLOGUE AFUA_3G09210)"/>
    <property type="match status" value="1"/>
</dbReference>
<keyword evidence="2" id="KW-0540">Nuclease</keyword>
<dbReference type="NCBIfam" id="NF033681">
    <property type="entry name" value="ExeM_NucH_DNase"/>
    <property type="match status" value="1"/>
</dbReference>
<evidence type="ECO:0000313" key="2">
    <source>
        <dbReference type="EMBL" id="QDH71631.1"/>
    </source>
</evidence>
<dbReference type="PANTHER" id="PTHR42834:SF1">
    <property type="entry name" value="ENDONUCLEASE_EXONUCLEASE_PHOSPHATASE FAMILY PROTEIN (AFU_ORTHOLOGUE AFUA_3G09210)"/>
    <property type="match status" value="1"/>
</dbReference>
<name>A0A514BW65_9GAMM</name>